<reference evidence="7 8" key="1">
    <citation type="submission" date="2018-03" db="EMBL/GenBank/DDBJ databases">
        <title>Genomic Encyclopedia of Archaeal and Bacterial Type Strains, Phase II (KMG-II): from individual species to whole genera.</title>
        <authorList>
            <person name="Goeker M."/>
        </authorList>
    </citation>
    <scope>NUCLEOTIDE SEQUENCE [LARGE SCALE GENOMIC DNA]</scope>
    <source>
        <strain evidence="7 8">DSM 28354</strain>
    </source>
</reference>
<dbReference type="PANTHER" id="PTHR30329">
    <property type="entry name" value="STATOR ELEMENT OF FLAGELLAR MOTOR COMPLEX"/>
    <property type="match status" value="1"/>
</dbReference>
<protein>
    <submittedName>
        <fullName evidence="7">Uncharacterized protein DUF937</fullName>
    </submittedName>
</protein>
<feature type="region of interest" description="Disordered" evidence="5">
    <location>
        <begin position="185"/>
        <end position="217"/>
    </location>
</feature>
<comment type="caution">
    <text evidence="7">The sequence shown here is derived from an EMBL/GenBank/DDBJ whole genome shotgun (WGS) entry which is preliminary data.</text>
</comment>
<evidence type="ECO:0000256" key="3">
    <source>
        <dbReference type="ARBA" id="ARBA00023237"/>
    </source>
</evidence>
<dbReference type="SUPFAM" id="SSF103088">
    <property type="entry name" value="OmpA-like"/>
    <property type="match status" value="1"/>
</dbReference>
<name>A0A2T0SEC4_9BACT</name>
<dbReference type="OrthoDB" id="9782229at2"/>
<evidence type="ECO:0000256" key="1">
    <source>
        <dbReference type="ARBA" id="ARBA00004442"/>
    </source>
</evidence>
<dbReference type="Proteomes" id="UP000238375">
    <property type="component" value="Unassembled WGS sequence"/>
</dbReference>
<dbReference type="PROSITE" id="PS51123">
    <property type="entry name" value="OMPA_2"/>
    <property type="match status" value="1"/>
</dbReference>
<evidence type="ECO:0000256" key="5">
    <source>
        <dbReference type="SAM" id="MobiDB-lite"/>
    </source>
</evidence>
<feature type="region of interest" description="Disordered" evidence="5">
    <location>
        <begin position="266"/>
        <end position="293"/>
    </location>
</feature>
<proteinExistence type="predicted"/>
<organism evidence="7 8">
    <name type="scientific">Spirosoma oryzae</name>
    <dbReference type="NCBI Taxonomy" id="1469603"/>
    <lineage>
        <taxon>Bacteria</taxon>
        <taxon>Pseudomonadati</taxon>
        <taxon>Bacteroidota</taxon>
        <taxon>Cytophagia</taxon>
        <taxon>Cytophagales</taxon>
        <taxon>Cytophagaceae</taxon>
        <taxon>Spirosoma</taxon>
    </lineage>
</organism>
<dbReference type="EMBL" id="PVTE01000022">
    <property type="protein sequence ID" value="PRY31741.1"/>
    <property type="molecule type" value="Genomic_DNA"/>
</dbReference>
<dbReference type="InterPro" id="IPR009282">
    <property type="entry name" value="DUF937"/>
</dbReference>
<dbReference type="PRINTS" id="PR01023">
    <property type="entry name" value="NAFLGMOTY"/>
</dbReference>
<evidence type="ECO:0000259" key="6">
    <source>
        <dbReference type="PROSITE" id="PS51123"/>
    </source>
</evidence>
<dbReference type="Gene3D" id="3.30.1330.60">
    <property type="entry name" value="OmpA-like domain"/>
    <property type="match status" value="1"/>
</dbReference>
<evidence type="ECO:0000313" key="7">
    <source>
        <dbReference type="EMBL" id="PRY31741.1"/>
    </source>
</evidence>
<dbReference type="PRINTS" id="PR01021">
    <property type="entry name" value="OMPADOMAIN"/>
</dbReference>
<evidence type="ECO:0000256" key="4">
    <source>
        <dbReference type="PROSITE-ProRule" id="PRU00473"/>
    </source>
</evidence>
<dbReference type="InterPro" id="IPR036737">
    <property type="entry name" value="OmpA-like_sf"/>
</dbReference>
<dbReference type="InterPro" id="IPR006664">
    <property type="entry name" value="OMP_bac"/>
</dbReference>
<gene>
    <name evidence="7" type="ORF">CLV58_12236</name>
</gene>
<dbReference type="PANTHER" id="PTHR30329:SF21">
    <property type="entry name" value="LIPOPROTEIN YIAD-RELATED"/>
    <property type="match status" value="1"/>
</dbReference>
<sequence length="454" mass="48535">MAVHLVSYLKDQFTPGVIDQLSTELSEPPERVAKIVQGVIPTLLGGLTRRVQASGGASAVYSFLEKGDYGKTPFDVGQVTDTHQETIETASAGRDFLETVFGDKLNQTTELIGTFSGARAESVRVVMSLAGSVLMGVLGRQEQEKGLTSHSLKTLLEGQATLFRTALPAGLASVGSLLDFDELETPAGPPTAVQGADNFSGTVVNPNIPKSPDGDRQRENVRWLRWAMVLMAILVAALIVQKCSENQNSVDGVSTDSTARVEPNAVEDTSAATKNSVLESHGQVADSTAPGALGIRDDKPANVADVITQVELPGGRKLKLAERSFNGRLARFLASKPQRLDRTFTFENLTFDIGSAKITAESQQNVNDLVEIMKAYPTMTIKVEGHTDNTGNADTNLQLSRDRAASVRTALVTAGISGDRVTTQGYGDSQPLATNDNAEGRQRNRRIDVAVTKI</sequence>
<comment type="subcellular location">
    <subcellularLocation>
        <location evidence="1">Cell outer membrane</location>
    </subcellularLocation>
</comment>
<accession>A0A2T0SEC4</accession>
<evidence type="ECO:0000313" key="8">
    <source>
        <dbReference type="Proteomes" id="UP000238375"/>
    </source>
</evidence>
<keyword evidence="3" id="KW-0998">Cell outer membrane</keyword>
<keyword evidence="8" id="KW-1185">Reference proteome</keyword>
<dbReference type="CDD" id="cd07185">
    <property type="entry name" value="OmpA_C-like"/>
    <property type="match status" value="1"/>
</dbReference>
<dbReference type="AlphaFoldDB" id="A0A2T0SEC4"/>
<evidence type="ECO:0000256" key="2">
    <source>
        <dbReference type="ARBA" id="ARBA00023136"/>
    </source>
</evidence>
<dbReference type="InterPro" id="IPR006665">
    <property type="entry name" value="OmpA-like"/>
</dbReference>
<dbReference type="Pfam" id="PF06078">
    <property type="entry name" value="DUF937"/>
    <property type="match status" value="1"/>
</dbReference>
<dbReference type="InterPro" id="IPR050330">
    <property type="entry name" value="Bact_OuterMem_StrucFunc"/>
</dbReference>
<keyword evidence="2 4" id="KW-0472">Membrane</keyword>
<dbReference type="Pfam" id="PF00691">
    <property type="entry name" value="OmpA"/>
    <property type="match status" value="1"/>
</dbReference>
<feature type="domain" description="OmpA-like" evidence="6">
    <location>
        <begin position="338"/>
        <end position="454"/>
    </location>
</feature>
<dbReference type="RefSeq" id="WP_106139833.1">
    <property type="nucleotide sequence ID" value="NZ_PVTE01000022.1"/>
</dbReference>
<dbReference type="GO" id="GO:0009279">
    <property type="term" value="C:cell outer membrane"/>
    <property type="evidence" value="ECO:0007669"/>
    <property type="project" value="UniProtKB-SubCell"/>
</dbReference>